<dbReference type="AlphaFoldDB" id="A0A6I4T1J8"/>
<dbReference type="PANTHER" id="PTHR41533:SF1">
    <property type="entry name" value="L,D-TRANSPEPTIDASE YCBB-RELATED"/>
    <property type="match status" value="1"/>
</dbReference>
<evidence type="ECO:0000256" key="6">
    <source>
        <dbReference type="ARBA" id="ARBA00023316"/>
    </source>
</evidence>
<keyword evidence="8" id="KW-0732">Signal</keyword>
<accession>A0A6I4T1J8</accession>
<dbReference type="GO" id="GO:0004180">
    <property type="term" value="F:carboxypeptidase activity"/>
    <property type="evidence" value="ECO:0007669"/>
    <property type="project" value="UniProtKB-ARBA"/>
</dbReference>
<keyword evidence="3" id="KW-0808">Transferase</keyword>
<dbReference type="Pfam" id="PF03734">
    <property type="entry name" value="YkuD"/>
    <property type="match status" value="1"/>
</dbReference>
<dbReference type="UniPathway" id="UPA00219"/>
<sequence length="447" mass="49950">MMRFPVIAALLAAALVVPLPQAAAQASWRGEPGKHVRAELREEIGERAGKTVRGFYTARDNAPMWLNKYARPSGAATLLLYRMQTAQFDGVDPDKLGIDKLVDLAERAQRGEIKDVARFEVALSDTFAEYVRAMRDGPRLPMIYGSPALEPVIPAPRSVLETAAQAPSLESYVDGMEWMHPLYAPLRKAMQDPAYSETQRRQIWMNMARLRAIPAMPMGRYVLVDTASAHLWMYEGGEPVDDMRVVVGNDAGQTPIMAGFLSQAVENPYWLVPDDIVQNEFADYILEYGPGWVADRRYEVLDSWEPDAEVLDPKTVDWQGVRDGTVSVHMRQLPGGSNFMGRVKFEFPNPQGIYLHDTPAKDLLKKTDRQLSHGCVRLEDAATMYRWLMGTPIPAAAKNAPPEQVVPLPEPVPIYITYLTVQPKGDNLVFLDDPYARDARVRIAAAD</sequence>
<evidence type="ECO:0000313" key="11">
    <source>
        <dbReference type="Proteomes" id="UP000433652"/>
    </source>
</evidence>
<name>A0A6I4T1J8_9SPHN</name>
<feature type="active site" description="Nucleophile" evidence="7">
    <location>
        <position position="375"/>
    </location>
</feature>
<evidence type="ECO:0000259" key="9">
    <source>
        <dbReference type="PROSITE" id="PS52029"/>
    </source>
</evidence>
<evidence type="ECO:0000256" key="2">
    <source>
        <dbReference type="ARBA" id="ARBA00005992"/>
    </source>
</evidence>
<keyword evidence="4 7" id="KW-0133">Cell shape</keyword>
<protein>
    <submittedName>
        <fullName evidence="10">L,D-transpeptidase family protein</fullName>
    </submittedName>
</protein>
<comment type="pathway">
    <text evidence="1 7">Cell wall biogenesis; peptidoglycan biosynthesis.</text>
</comment>
<dbReference type="Pfam" id="PF20142">
    <property type="entry name" value="Scaffold"/>
    <property type="match status" value="1"/>
</dbReference>
<feature type="signal peptide" evidence="8">
    <location>
        <begin position="1"/>
        <end position="23"/>
    </location>
</feature>
<dbReference type="GO" id="GO:0008360">
    <property type="term" value="P:regulation of cell shape"/>
    <property type="evidence" value="ECO:0007669"/>
    <property type="project" value="UniProtKB-UniRule"/>
</dbReference>
<feature type="domain" description="L,D-TPase catalytic" evidence="9">
    <location>
        <begin position="220"/>
        <end position="396"/>
    </location>
</feature>
<dbReference type="InterPro" id="IPR052905">
    <property type="entry name" value="LD-transpeptidase_YkuD-like"/>
</dbReference>
<evidence type="ECO:0000256" key="8">
    <source>
        <dbReference type="SAM" id="SignalP"/>
    </source>
</evidence>
<evidence type="ECO:0000256" key="1">
    <source>
        <dbReference type="ARBA" id="ARBA00004752"/>
    </source>
</evidence>
<dbReference type="InterPro" id="IPR038063">
    <property type="entry name" value="Transpep_catalytic_dom"/>
</dbReference>
<dbReference type="InterPro" id="IPR045380">
    <property type="entry name" value="LD_TPept_scaffold_dom"/>
</dbReference>
<keyword evidence="5 7" id="KW-0573">Peptidoglycan synthesis</keyword>
<dbReference type="PANTHER" id="PTHR41533">
    <property type="entry name" value="L,D-TRANSPEPTIDASE HI_1667-RELATED"/>
    <property type="match status" value="1"/>
</dbReference>
<reference evidence="10 11" key="1">
    <citation type="submission" date="2019-12" db="EMBL/GenBank/DDBJ databases">
        <title>Genomic-based taxomic classification of the family Erythrobacteraceae.</title>
        <authorList>
            <person name="Xu L."/>
        </authorList>
    </citation>
    <scope>NUCLEOTIDE SEQUENCE [LARGE SCALE GENOMIC DNA]</scope>
    <source>
        <strain evidence="10 11">MCCC 1K01500</strain>
    </source>
</reference>
<feature type="chain" id="PRO_5026172819" evidence="8">
    <location>
        <begin position="24"/>
        <end position="447"/>
    </location>
</feature>
<feature type="active site" description="Proton donor/acceptor" evidence="7">
    <location>
        <position position="356"/>
    </location>
</feature>
<evidence type="ECO:0000256" key="4">
    <source>
        <dbReference type="ARBA" id="ARBA00022960"/>
    </source>
</evidence>
<evidence type="ECO:0000256" key="5">
    <source>
        <dbReference type="ARBA" id="ARBA00022984"/>
    </source>
</evidence>
<comment type="similarity">
    <text evidence="2">Belongs to the YkuD family.</text>
</comment>
<keyword evidence="11" id="KW-1185">Reference proteome</keyword>
<dbReference type="GO" id="GO:0009252">
    <property type="term" value="P:peptidoglycan biosynthetic process"/>
    <property type="evidence" value="ECO:0007669"/>
    <property type="project" value="UniProtKB-UniPathway"/>
</dbReference>
<dbReference type="EMBL" id="WTYM01000059">
    <property type="protein sequence ID" value="MXO61196.1"/>
    <property type="molecule type" value="Genomic_DNA"/>
</dbReference>
<dbReference type="RefSeq" id="WP_159798038.1">
    <property type="nucleotide sequence ID" value="NZ_WTYM01000059.1"/>
</dbReference>
<dbReference type="SUPFAM" id="SSF141523">
    <property type="entry name" value="L,D-transpeptidase catalytic domain-like"/>
    <property type="match status" value="1"/>
</dbReference>
<dbReference type="GO" id="GO:0016740">
    <property type="term" value="F:transferase activity"/>
    <property type="evidence" value="ECO:0007669"/>
    <property type="project" value="UniProtKB-KW"/>
</dbReference>
<dbReference type="CDD" id="cd16913">
    <property type="entry name" value="YkuD_like"/>
    <property type="match status" value="1"/>
</dbReference>
<dbReference type="Proteomes" id="UP000433652">
    <property type="component" value="Unassembled WGS sequence"/>
</dbReference>
<comment type="caution">
    <text evidence="10">The sequence shown here is derived from an EMBL/GenBank/DDBJ whole genome shotgun (WGS) entry which is preliminary data.</text>
</comment>
<organism evidence="10 11">
    <name type="scientific">Croceibacterium salegens</name>
    <dbReference type="NCBI Taxonomy" id="1737568"/>
    <lineage>
        <taxon>Bacteria</taxon>
        <taxon>Pseudomonadati</taxon>
        <taxon>Pseudomonadota</taxon>
        <taxon>Alphaproteobacteria</taxon>
        <taxon>Sphingomonadales</taxon>
        <taxon>Erythrobacteraceae</taxon>
        <taxon>Croceibacterium</taxon>
    </lineage>
</organism>
<proteinExistence type="inferred from homology"/>
<evidence type="ECO:0000256" key="3">
    <source>
        <dbReference type="ARBA" id="ARBA00022679"/>
    </source>
</evidence>
<dbReference type="PROSITE" id="PS52029">
    <property type="entry name" value="LD_TPASE"/>
    <property type="match status" value="1"/>
</dbReference>
<dbReference type="OrthoDB" id="9778545at2"/>
<gene>
    <name evidence="10" type="ORF">GRI89_16755</name>
</gene>
<dbReference type="InterPro" id="IPR005490">
    <property type="entry name" value="LD_TPept_cat_dom"/>
</dbReference>
<evidence type="ECO:0000256" key="7">
    <source>
        <dbReference type="PROSITE-ProRule" id="PRU01373"/>
    </source>
</evidence>
<dbReference type="GO" id="GO:0071555">
    <property type="term" value="P:cell wall organization"/>
    <property type="evidence" value="ECO:0007669"/>
    <property type="project" value="UniProtKB-UniRule"/>
</dbReference>
<evidence type="ECO:0000313" key="10">
    <source>
        <dbReference type="EMBL" id="MXO61196.1"/>
    </source>
</evidence>
<dbReference type="Gene3D" id="2.40.440.10">
    <property type="entry name" value="L,D-transpeptidase catalytic domain-like"/>
    <property type="match status" value="1"/>
</dbReference>
<keyword evidence="6 7" id="KW-0961">Cell wall biogenesis/degradation</keyword>